<keyword evidence="7" id="KW-1185">Reference proteome</keyword>
<dbReference type="PRINTS" id="PR00364">
    <property type="entry name" value="DISEASERSIST"/>
</dbReference>
<comment type="caution">
    <text evidence="6">The sequence shown here is derived from an EMBL/GenBank/DDBJ whole genome shotgun (WGS) entry which is preliminary data.</text>
</comment>
<evidence type="ECO:0000256" key="1">
    <source>
        <dbReference type="ARBA" id="ARBA00022737"/>
    </source>
</evidence>
<keyword evidence="1" id="KW-0677">Repeat</keyword>
<dbReference type="OrthoDB" id="693152at2759"/>
<dbReference type="AlphaFoldDB" id="A0A5J9SR33"/>
<evidence type="ECO:0000313" key="7">
    <source>
        <dbReference type="Proteomes" id="UP000324897"/>
    </source>
</evidence>
<feature type="non-terminal residue" evidence="6">
    <location>
        <position position="1"/>
    </location>
</feature>
<dbReference type="Gene3D" id="3.40.50.300">
    <property type="entry name" value="P-loop containing nucleotide triphosphate hydrolases"/>
    <property type="match status" value="1"/>
</dbReference>
<dbReference type="Proteomes" id="UP000324897">
    <property type="component" value="Unassembled WGS sequence"/>
</dbReference>
<dbReference type="PANTHER" id="PTHR23155">
    <property type="entry name" value="DISEASE RESISTANCE PROTEIN RP"/>
    <property type="match status" value="1"/>
</dbReference>
<gene>
    <name evidence="6" type="ORF">EJB05_53156</name>
</gene>
<keyword evidence="2" id="KW-0611">Plant defense</keyword>
<name>A0A5J9SR33_9POAL</name>
<dbReference type="InterPro" id="IPR044974">
    <property type="entry name" value="Disease_R_plants"/>
</dbReference>
<dbReference type="InterPro" id="IPR027417">
    <property type="entry name" value="P-loop_NTPase"/>
</dbReference>
<dbReference type="EMBL" id="RWGY01000449">
    <property type="protein sequence ID" value="TVU01387.1"/>
    <property type="molecule type" value="Genomic_DNA"/>
</dbReference>
<protein>
    <recommendedName>
        <fullName evidence="8">NB-ARC domain-containing protein</fullName>
    </recommendedName>
</protein>
<dbReference type="Gramene" id="TVU01387">
    <property type="protein sequence ID" value="TVU01387"/>
    <property type="gene ID" value="EJB05_53156"/>
</dbReference>
<dbReference type="PANTHER" id="PTHR23155:SF1133">
    <property type="entry name" value="NBS-LRR-LIKE PROTEIN"/>
    <property type="match status" value="1"/>
</dbReference>
<evidence type="ECO:0000313" key="6">
    <source>
        <dbReference type="EMBL" id="TVU01387.1"/>
    </source>
</evidence>
<evidence type="ECO:0000256" key="2">
    <source>
        <dbReference type="ARBA" id="ARBA00022821"/>
    </source>
</evidence>
<dbReference type="Gene3D" id="1.10.10.10">
    <property type="entry name" value="Winged helix-like DNA-binding domain superfamily/Winged helix DNA-binding domain"/>
    <property type="match status" value="1"/>
</dbReference>
<feature type="domain" description="Disease resistance protein winged helix" evidence="5">
    <location>
        <begin position="497"/>
        <end position="564"/>
    </location>
</feature>
<dbReference type="GO" id="GO:0043531">
    <property type="term" value="F:ADP binding"/>
    <property type="evidence" value="ECO:0007669"/>
    <property type="project" value="InterPro"/>
</dbReference>
<evidence type="ECO:0000259" key="4">
    <source>
        <dbReference type="Pfam" id="PF00931"/>
    </source>
</evidence>
<dbReference type="SUPFAM" id="SSF52540">
    <property type="entry name" value="P-loop containing nucleoside triphosphate hydrolases"/>
    <property type="match status" value="1"/>
</dbReference>
<feature type="domain" description="NB-ARC" evidence="4">
    <location>
        <begin position="232"/>
        <end position="409"/>
    </location>
</feature>
<dbReference type="GO" id="GO:0009626">
    <property type="term" value="P:plant-type hypersensitive response"/>
    <property type="evidence" value="ECO:0007669"/>
    <property type="project" value="UniProtKB-ARBA"/>
</dbReference>
<dbReference type="GO" id="GO:0002758">
    <property type="term" value="P:innate immune response-activating signaling pathway"/>
    <property type="evidence" value="ECO:0007669"/>
    <property type="project" value="UniProtKB-ARBA"/>
</dbReference>
<sequence>MPLPFDAVGQAVGAAIWLVGVVAERLVGDRVAELAARHGLGQEEVERLRAELRRANLVLGAARAGGRKVGNEQLAEPIAVVRRLAADARNILDELDYFEIHEQIKDKERHNNPSSSKAQSIVRFAYGFADQTSKFISSAVKISAMNSKEDDPLTAKRRMERRDIMNGIKRMKLSDSDNQVTADSELEGETVSDGMPERKLRKDDISQRIAVIVDHLHEICVDTETEVFGREEEKNKIVKLITDNAESSQKLSILPIIGSGGVGKTTLAWSVYNDLDSVKDKDNKLKFGIRIWIYVSANFDEVKLTQEILECISDGKHKSTTKNLTMLQDGIKKYLTKRFLLVLDDVWEENERRGDKLLAPLRCTGITGNVVLVTTRIKSVTKLTSIMEQHINLSGLKEDAFWLFFITCIFGDKNYPGRRKLQKIGKEIVTRLRGNPLAAKTVSTLLKRRLEEGYWQRISDGDEWKLQEDYDDIMPALMLSYNHLPHHLQRLFSFSALFPKGYKFHKEQLVHIWIALGFIIDDKKRLEDTGSDYFDDLVDRSFFEKTETQEYTYYLMHDLIHDLAQRASLDGDLRNLPDSGTALRRPISDACG</sequence>
<organism evidence="6 7">
    <name type="scientific">Eragrostis curvula</name>
    <name type="common">weeping love grass</name>
    <dbReference type="NCBI Taxonomy" id="38414"/>
    <lineage>
        <taxon>Eukaryota</taxon>
        <taxon>Viridiplantae</taxon>
        <taxon>Streptophyta</taxon>
        <taxon>Embryophyta</taxon>
        <taxon>Tracheophyta</taxon>
        <taxon>Spermatophyta</taxon>
        <taxon>Magnoliopsida</taxon>
        <taxon>Liliopsida</taxon>
        <taxon>Poales</taxon>
        <taxon>Poaceae</taxon>
        <taxon>PACMAD clade</taxon>
        <taxon>Chloridoideae</taxon>
        <taxon>Eragrostideae</taxon>
        <taxon>Eragrostidinae</taxon>
        <taxon>Eragrostis</taxon>
    </lineage>
</organism>
<dbReference type="GO" id="GO:0042742">
    <property type="term" value="P:defense response to bacterium"/>
    <property type="evidence" value="ECO:0007669"/>
    <property type="project" value="UniProtKB-ARBA"/>
</dbReference>
<dbReference type="Pfam" id="PF23559">
    <property type="entry name" value="WHD_DRP"/>
    <property type="match status" value="1"/>
</dbReference>
<evidence type="ECO:0000259" key="5">
    <source>
        <dbReference type="Pfam" id="PF23559"/>
    </source>
</evidence>
<dbReference type="InterPro" id="IPR036388">
    <property type="entry name" value="WH-like_DNA-bd_sf"/>
</dbReference>
<dbReference type="InterPro" id="IPR002182">
    <property type="entry name" value="NB-ARC"/>
</dbReference>
<reference evidence="6 7" key="1">
    <citation type="journal article" date="2019" name="Sci. Rep.">
        <title>A high-quality genome of Eragrostis curvula grass provides insights into Poaceae evolution and supports new strategies to enhance forage quality.</title>
        <authorList>
            <person name="Carballo J."/>
            <person name="Santos B.A.C.M."/>
            <person name="Zappacosta D."/>
            <person name="Garbus I."/>
            <person name="Selva J.P."/>
            <person name="Gallo C.A."/>
            <person name="Diaz A."/>
            <person name="Albertini E."/>
            <person name="Caccamo M."/>
            <person name="Echenique V."/>
        </authorList>
    </citation>
    <scope>NUCLEOTIDE SEQUENCE [LARGE SCALE GENOMIC DNA]</scope>
    <source>
        <strain evidence="7">cv. Victoria</strain>
        <tissue evidence="6">Leaf</tissue>
    </source>
</reference>
<evidence type="ECO:0008006" key="8">
    <source>
        <dbReference type="Google" id="ProtNLM"/>
    </source>
</evidence>
<dbReference type="Pfam" id="PF00931">
    <property type="entry name" value="NB-ARC"/>
    <property type="match status" value="1"/>
</dbReference>
<dbReference type="FunFam" id="1.10.10.10:FF:000322">
    <property type="entry name" value="Probable disease resistance protein At1g63360"/>
    <property type="match status" value="1"/>
</dbReference>
<accession>A0A5J9SR33</accession>
<proteinExistence type="predicted"/>
<dbReference type="InterPro" id="IPR058922">
    <property type="entry name" value="WHD_DRP"/>
</dbReference>
<feature type="region of interest" description="Disordered" evidence="3">
    <location>
        <begin position="174"/>
        <end position="199"/>
    </location>
</feature>
<evidence type="ECO:0000256" key="3">
    <source>
        <dbReference type="SAM" id="MobiDB-lite"/>
    </source>
</evidence>